<reference evidence="1 2" key="1">
    <citation type="submission" date="2016-10" db="EMBL/GenBank/DDBJ databases">
        <title>Description of Gloeomargarita lithophora gen. nov., sp. nov., a thylakoid-bearing basal-branching cyanobacterium with intracellular carbonates, and proposal for Gloeomargaritales ord. nov.</title>
        <authorList>
            <person name="Moreira D."/>
            <person name="Tavera R."/>
            <person name="Benzerara K."/>
            <person name="Skouri-Panet F."/>
            <person name="Couradeau E."/>
            <person name="Gerard E."/>
            <person name="Loussert C."/>
            <person name="Novelo E."/>
            <person name="Zivanovic Y."/>
            <person name="Lopez-Garcia P."/>
        </authorList>
    </citation>
    <scope>NUCLEOTIDE SEQUENCE [LARGE SCALE GENOMIC DNA]</scope>
    <source>
        <strain evidence="1 2">D10</strain>
    </source>
</reference>
<sequence length="153" mass="17678">MTPEHEFLLQIVAAVAWSDGRLTRQEIHLILEQLAPAFAPQEPENQDQLWSELYDRLFAHYDLEELLQQEPPPQHREWLLRLSYLLIQSGQNPRETAIAPAEQRAYRRLVEWLNLPPEAVEQIEQAAQGDVIFHQGQPLAALRGHIEQFFGGA</sequence>
<dbReference type="InterPro" id="IPR029024">
    <property type="entry name" value="TerB-like"/>
</dbReference>
<organism evidence="1 2">
    <name type="scientific">Gloeomargarita lithophora Alchichica-D10</name>
    <dbReference type="NCBI Taxonomy" id="1188229"/>
    <lineage>
        <taxon>Bacteria</taxon>
        <taxon>Bacillati</taxon>
        <taxon>Cyanobacteriota</taxon>
        <taxon>Cyanophyceae</taxon>
        <taxon>Gloeomargaritales</taxon>
        <taxon>Gloeomargaritaceae</taxon>
        <taxon>Gloeomargarita</taxon>
    </lineage>
</organism>
<dbReference type="KEGG" id="glt:GlitD10_1838"/>
<dbReference type="Proteomes" id="UP000180235">
    <property type="component" value="Chromosome"/>
</dbReference>
<dbReference type="STRING" id="1188229.GlitD10_1838"/>
<dbReference type="RefSeq" id="WP_071454646.1">
    <property type="nucleotide sequence ID" value="NZ_CP017675.1"/>
</dbReference>
<accession>A0A1J0AE03</accession>
<evidence type="ECO:0000313" key="1">
    <source>
        <dbReference type="EMBL" id="APB34164.1"/>
    </source>
</evidence>
<keyword evidence="1" id="KW-0067">ATP-binding</keyword>
<dbReference type="CDD" id="cd07177">
    <property type="entry name" value="terB_like"/>
    <property type="match status" value="1"/>
</dbReference>
<dbReference type="GO" id="GO:0005524">
    <property type="term" value="F:ATP binding"/>
    <property type="evidence" value="ECO:0007669"/>
    <property type="project" value="UniProtKB-KW"/>
</dbReference>
<keyword evidence="2" id="KW-1185">Reference proteome</keyword>
<evidence type="ECO:0000313" key="2">
    <source>
        <dbReference type="Proteomes" id="UP000180235"/>
    </source>
</evidence>
<dbReference type="SUPFAM" id="SSF158682">
    <property type="entry name" value="TerB-like"/>
    <property type="match status" value="1"/>
</dbReference>
<dbReference type="OrthoDB" id="423099at2"/>
<proteinExistence type="predicted"/>
<dbReference type="AlphaFoldDB" id="A0A1J0AE03"/>
<dbReference type="EMBL" id="CP017675">
    <property type="protein sequence ID" value="APB34164.1"/>
    <property type="molecule type" value="Genomic_DNA"/>
</dbReference>
<name>A0A1J0AE03_9CYAN</name>
<dbReference type="Gene3D" id="1.10.3680.10">
    <property type="entry name" value="TerB-like"/>
    <property type="match status" value="1"/>
</dbReference>
<gene>
    <name evidence="1" type="primary">urtD</name>
    <name evidence="1" type="ORF">GlitD10_1838</name>
</gene>
<protein>
    <submittedName>
        <fullName evidence="1">Urea ABC transporter ATP-binding protein UrtD</fullName>
    </submittedName>
</protein>
<keyword evidence="1" id="KW-0547">Nucleotide-binding</keyword>